<reference evidence="5" key="1">
    <citation type="submission" date="2023-07" db="EMBL/GenBank/DDBJ databases">
        <title>Bacterial whole genome sequence for Sphingobium sp. HBC34.</title>
        <authorList>
            <person name="Le V."/>
            <person name="Ko S.-R."/>
            <person name="Ahn C.-Y."/>
            <person name="Oh H.-M."/>
        </authorList>
    </citation>
    <scope>NUCLEOTIDE SEQUENCE</scope>
    <source>
        <strain evidence="5">HBC34</strain>
    </source>
</reference>
<dbReference type="RefSeq" id="WP_304534227.1">
    <property type="nucleotide sequence ID" value="NZ_JAUQOM010000001.1"/>
</dbReference>
<keyword evidence="6" id="KW-1185">Reference proteome</keyword>
<dbReference type="InterPro" id="IPR036291">
    <property type="entry name" value="NAD(P)-bd_dom_sf"/>
</dbReference>
<protein>
    <submittedName>
        <fullName evidence="5">SDR family NAD(P)-dependent oxidoreductase</fullName>
    </submittedName>
</protein>
<dbReference type="SUPFAM" id="SSF51735">
    <property type="entry name" value="NAD(P)-binding Rossmann-fold domains"/>
    <property type="match status" value="1"/>
</dbReference>
<proteinExistence type="inferred from homology"/>
<accession>A0ABT8ZGM3</accession>
<dbReference type="EMBL" id="JAUQOM010000001">
    <property type="protein sequence ID" value="MDO7833687.1"/>
    <property type="molecule type" value="Genomic_DNA"/>
</dbReference>
<gene>
    <name evidence="5" type="ORF">Q4610_01390</name>
</gene>
<dbReference type="PRINTS" id="PR00081">
    <property type="entry name" value="GDHRDH"/>
</dbReference>
<dbReference type="InterPro" id="IPR002347">
    <property type="entry name" value="SDR_fam"/>
</dbReference>
<evidence type="ECO:0000256" key="2">
    <source>
        <dbReference type="ARBA" id="ARBA00023002"/>
    </source>
</evidence>
<keyword evidence="2" id="KW-0560">Oxidoreductase</keyword>
<dbReference type="PANTHER" id="PTHR45024:SF2">
    <property type="entry name" value="SCP2 DOMAIN-CONTAINING PROTEIN"/>
    <property type="match status" value="1"/>
</dbReference>
<evidence type="ECO:0000256" key="3">
    <source>
        <dbReference type="RuleBase" id="RU000363"/>
    </source>
</evidence>
<dbReference type="Pfam" id="PF00106">
    <property type="entry name" value="adh_short"/>
    <property type="match status" value="1"/>
</dbReference>
<name>A0ABT8ZGM3_9SPHN</name>
<sequence length="329" mass="35182">MRQNEICFDGRVAIVTGAGNGLGRDYALNLARRGASVVVNDLGVDTRGQPLGENGESAAQKVVREIESTGGKAVACHESCATREGGSAIVQAALDAFGKVDIFIHNAGFLRNGPFETQTDAQIKAIMDVHLLAGFYVGQPAFAAMKRNGYGRILMTSSASAFFGMPWQANYAAAKLGLAGLVNAIALEGKSHGIQANGLLPAGSGRLGRGDGEMDWPEGLMAAVPDGMEMIAPCMRNAYVTPMVLWLVSERCKTSHSFYSATAGRFAKIFIGATQGWLSDFDTPPMPEDIERHMAEIDDVSTFEMPHIVFDEFRPIIAAHRARLEKKGG</sequence>
<feature type="domain" description="Ketoreductase" evidence="4">
    <location>
        <begin position="11"/>
        <end position="206"/>
    </location>
</feature>
<dbReference type="PRINTS" id="PR00080">
    <property type="entry name" value="SDRFAMILY"/>
</dbReference>
<comment type="similarity">
    <text evidence="1 3">Belongs to the short-chain dehydrogenases/reductases (SDR) family.</text>
</comment>
<evidence type="ECO:0000256" key="1">
    <source>
        <dbReference type="ARBA" id="ARBA00006484"/>
    </source>
</evidence>
<dbReference type="Proteomes" id="UP001176471">
    <property type="component" value="Unassembled WGS sequence"/>
</dbReference>
<evidence type="ECO:0000313" key="5">
    <source>
        <dbReference type="EMBL" id="MDO7833687.1"/>
    </source>
</evidence>
<dbReference type="InterPro" id="IPR020904">
    <property type="entry name" value="Sc_DH/Rdtase_CS"/>
</dbReference>
<dbReference type="PANTHER" id="PTHR45024">
    <property type="entry name" value="DEHYDROGENASES, SHORT CHAIN"/>
    <property type="match status" value="1"/>
</dbReference>
<dbReference type="InterPro" id="IPR051687">
    <property type="entry name" value="Peroxisomal_Beta-Oxidation"/>
</dbReference>
<comment type="caution">
    <text evidence="5">The sequence shown here is derived from an EMBL/GenBank/DDBJ whole genome shotgun (WGS) entry which is preliminary data.</text>
</comment>
<evidence type="ECO:0000313" key="6">
    <source>
        <dbReference type="Proteomes" id="UP001176471"/>
    </source>
</evidence>
<dbReference type="SMART" id="SM00822">
    <property type="entry name" value="PKS_KR"/>
    <property type="match status" value="1"/>
</dbReference>
<dbReference type="PROSITE" id="PS00061">
    <property type="entry name" value="ADH_SHORT"/>
    <property type="match status" value="1"/>
</dbReference>
<organism evidence="5 6">
    <name type="scientific">Sphingobium cyanobacteriorum</name>
    <dbReference type="NCBI Taxonomy" id="3063954"/>
    <lineage>
        <taxon>Bacteria</taxon>
        <taxon>Pseudomonadati</taxon>
        <taxon>Pseudomonadota</taxon>
        <taxon>Alphaproteobacteria</taxon>
        <taxon>Sphingomonadales</taxon>
        <taxon>Sphingomonadaceae</taxon>
        <taxon>Sphingobium</taxon>
    </lineage>
</organism>
<evidence type="ECO:0000259" key="4">
    <source>
        <dbReference type="SMART" id="SM00822"/>
    </source>
</evidence>
<dbReference type="InterPro" id="IPR057326">
    <property type="entry name" value="KR_dom"/>
</dbReference>
<dbReference type="Gene3D" id="3.40.50.720">
    <property type="entry name" value="NAD(P)-binding Rossmann-like Domain"/>
    <property type="match status" value="1"/>
</dbReference>